<dbReference type="AlphaFoldDB" id="D6SQK1"/>
<accession>D6SQK1</accession>
<protein>
    <submittedName>
        <fullName evidence="2">Alkyl hydroperoxide reductase/ Thiol specific antioxidant/ Mal allergen</fullName>
    </submittedName>
</protein>
<name>D6SQK1_9BACT</name>
<evidence type="ECO:0000313" key="2">
    <source>
        <dbReference type="EMBL" id="EFI35027.1"/>
    </source>
</evidence>
<dbReference type="Pfam" id="PF00578">
    <property type="entry name" value="AhpC-TSA"/>
    <property type="match status" value="1"/>
</dbReference>
<dbReference type="OrthoDB" id="5516057at2"/>
<dbReference type="InterPro" id="IPR036249">
    <property type="entry name" value="Thioredoxin-like_sf"/>
</dbReference>
<dbReference type="EMBL" id="ACJN02000002">
    <property type="protein sequence ID" value="EFI35027.1"/>
    <property type="molecule type" value="Genomic_DNA"/>
</dbReference>
<dbReference type="Proteomes" id="UP000005496">
    <property type="component" value="Unassembled WGS sequence"/>
</dbReference>
<feature type="domain" description="Thioredoxin" evidence="1">
    <location>
        <begin position="33"/>
        <end position="182"/>
    </location>
</feature>
<sequence>MKRGVWSTLVALFICMAMLGASHAWAEEMDNFPEENIQVPEEAVHQDYLGISDNENFVIGDVQADLVLVQVFSMYCPICQREAPDVNDLYDMIHEQGLEESIKIFGIAPGNSSFEVSVYRDRYEVEFPLIPDPDFVWHKYLGEVGTPTYYAVDPENGRILHSHTGPFRDGVEAYLEEVKAHL</sequence>
<keyword evidence="3" id="KW-1185">Reference proteome</keyword>
<dbReference type="InterPro" id="IPR013766">
    <property type="entry name" value="Thioredoxin_domain"/>
</dbReference>
<proteinExistence type="predicted"/>
<dbReference type="PROSITE" id="PS51352">
    <property type="entry name" value="THIOREDOXIN_2"/>
    <property type="match status" value="1"/>
</dbReference>
<dbReference type="eggNOG" id="COG1225">
    <property type="taxonomic scope" value="Bacteria"/>
</dbReference>
<comment type="caution">
    <text evidence="2">The sequence shown here is derived from an EMBL/GenBank/DDBJ whole genome shotgun (WGS) entry which is preliminary data.</text>
</comment>
<gene>
    <name evidence="2" type="ORF">Dthio_PD2421</name>
</gene>
<dbReference type="CDD" id="cd02966">
    <property type="entry name" value="TlpA_like_family"/>
    <property type="match status" value="1"/>
</dbReference>
<evidence type="ECO:0000313" key="3">
    <source>
        <dbReference type="Proteomes" id="UP000005496"/>
    </source>
</evidence>
<dbReference type="GO" id="GO:0016209">
    <property type="term" value="F:antioxidant activity"/>
    <property type="evidence" value="ECO:0007669"/>
    <property type="project" value="InterPro"/>
</dbReference>
<dbReference type="InterPro" id="IPR000866">
    <property type="entry name" value="AhpC/TSA"/>
</dbReference>
<organism evidence="2 3">
    <name type="scientific">Desulfonatronospira thiodismutans ASO3-1</name>
    <dbReference type="NCBI Taxonomy" id="555779"/>
    <lineage>
        <taxon>Bacteria</taxon>
        <taxon>Pseudomonadati</taxon>
        <taxon>Thermodesulfobacteriota</taxon>
        <taxon>Desulfovibrionia</taxon>
        <taxon>Desulfovibrionales</taxon>
        <taxon>Desulfonatronovibrionaceae</taxon>
        <taxon>Desulfonatronospira</taxon>
    </lineage>
</organism>
<evidence type="ECO:0000259" key="1">
    <source>
        <dbReference type="PROSITE" id="PS51352"/>
    </source>
</evidence>
<dbReference type="GO" id="GO:0016491">
    <property type="term" value="F:oxidoreductase activity"/>
    <property type="evidence" value="ECO:0007669"/>
    <property type="project" value="InterPro"/>
</dbReference>
<reference evidence="2" key="1">
    <citation type="submission" date="2010-05" db="EMBL/GenBank/DDBJ databases">
        <title>The draft genome of Desulfonatronospira thiodismutans ASO3-1.</title>
        <authorList>
            <consortium name="US DOE Joint Genome Institute (JGI-PGF)"/>
            <person name="Lucas S."/>
            <person name="Copeland A."/>
            <person name="Lapidus A."/>
            <person name="Cheng J.-F."/>
            <person name="Bruce D."/>
            <person name="Goodwin L."/>
            <person name="Pitluck S."/>
            <person name="Chertkov O."/>
            <person name="Brettin T."/>
            <person name="Detter J.C."/>
            <person name="Han C."/>
            <person name="Land M.L."/>
            <person name="Hauser L."/>
            <person name="Kyrpides N."/>
            <person name="Mikhailova N."/>
            <person name="Muyzer G."/>
            <person name="Woyke T."/>
        </authorList>
    </citation>
    <scope>NUCLEOTIDE SEQUENCE [LARGE SCALE GENOMIC DNA]</scope>
    <source>
        <strain evidence="2">ASO3-1</strain>
    </source>
</reference>
<dbReference type="SUPFAM" id="SSF52833">
    <property type="entry name" value="Thioredoxin-like"/>
    <property type="match status" value="1"/>
</dbReference>
<dbReference type="Gene3D" id="3.40.30.10">
    <property type="entry name" value="Glutaredoxin"/>
    <property type="match status" value="1"/>
</dbReference>
<dbReference type="RefSeq" id="WP_008870341.1">
    <property type="nucleotide sequence ID" value="NZ_ACJN02000002.1"/>
</dbReference>